<dbReference type="AlphaFoldDB" id="A0AA36XL81"/>
<reference evidence="1 2" key="1">
    <citation type="submission" date="2011-05" db="EMBL/GenBank/DDBJ databases">
        <authorList>
            <person name="Muzny D."/>
            <person name="Qin X."/>
            <person name="Deng J."/>
            <person name="Jiang H."/>
            <person name="Liu Y."/>
            <person name="Qu J."/>
            <person name="Song X.-Z."/>
            <person name="Zhang L."/>
            <person name="Thornton R."/>
            <person name="Coyle M."/>
            <person name="Francisco L."/>
            <person name="Jackson L."/>
            <person name="Javaid M."/>
            <person name="Korchina V."/>
            <person name="Kovar C."/>
            <person name="Mata R."/>
            <person name="Mathew T."/>
            <person name="Ngo R."/>
            <person name="Nguyen L."/>
            <person name="Nguyen N."/>
            <person name="Okwuonu G."/>
            <person name="Ongeri F."/>
            <person name="Pham C."/>
            <person name="Simmons D."/>
            <person name="Wilczek-Boney K."/>
            <person name="Hale W."/>
            <person name="Jakkamsetti A."/>
            <person name="Pham P."/>
            <person name="Ruth R."/>
            <person name="San Lucas F."/>
            <person name="Warren J."/>
            <person name="Zhang J."/>
            <person name="Zhao Z."/>
            <person name="Zhou C."/>
            <person name="Zhu D."/>
            <person name="Lee S."/>
            <person name="Bess C."/>
            <person name="Blankenburg K."/>
            <person name="Forbes L."/>
            <person name="Fu Q."/>
            <person name="Gubbala S."/>
            <person name="Hirani K."/>
            <person name="Jayaseelan J.C."/>
            <person name="Lara F."/>
            <person name="Munidasa M."/>
            <person name="Palculict T."/>
            <person name="Patil S."/>
            <person name="Pu L.-L."/>
            <person name="Saada N."/>
            <person name="Tang L."/>
            <person name="Weissenberger G."/>
            <person name="Zhu Y."/>
            <person name="Hemphill L."/>
            <person name="Shang Y."/>
            <person name="Youmans B."/>
            <person name="Ayvaz T."/>
            <person name="Ross M."/>
            <person name="Santibanez J."/>
            <person name="Aqrawi P."/>
            <person name="Gross S."/>
            <person name="Joshi V."/>
            <person name="Fowler G."/>
            <person name="Nazareth L."/>
            <person name="Reid J."/>
            <person name="Worley K."/>
            <person name="Petrosino J."/>
            <person name="Highlander S."/>
            <person name="Gibbs R."/>
        </authorList>
    </citation>
    <scope>NUCLEOTIDE SEQUENCE [LARGE SCALE GENOMIC DNA]</scope>
    <source>
        <strain evidence="1 2">ATCC 33926</strain>
    </source>
</reference>
<accession>A0AA36XL81</accession>
<dbReference type="Proteomes" id="UP000004982">
    <property type="component" value="Unassembled WGS sequence"/>
</dbReference>
<evidence type="ECO:0000313" key="2">
    <source>
        <dbReference type="Proteomes" id="UP000004982"/>
    </source>
</evidence>
<dbReference type="EMBL" id="AFQE01000046">
    <property type="protein sequence ID" value="EGQ77465.1"/>
    <property type="molecule type" value="Genomic_DNA"/>
</dbReference>
<evidence type="ECO:0000313" key="1">
    <source>
        <dbReference type="EMBL" id="EGQ77465.1"/>
    </source>
</evidence>
<protein>
    <submittedName>
        <fullName evidence="1">Uncharacterized protein</fullName>
    </submittedName>
</protein>
<sequence>MRNGCNFDTVLQPMDLSGTQKGRLKNVFSDDPFVILQRIIAR</sequence>
<name>A0AA36XL81_9NEIS</name>
<proteinExistence type="predicted"/>
<organism evidence="1 2">
    <name type="scientific">Neisseria macacae ATCC 33926</name>
    <dbReference type="NCBI Taxonomy" id="997348"/>
    <lineage>
        <taxon>Bacteria</taxon>
        <taxon>Pseudomonadati</taxon>
        <taxon>Pseudomonadota</taxon>
        <taxon>Betaproteobacteria</taxon>
        <taxon>Neisseriales</taxon>
        <taxon>Neisseriaceae</taxon>
        <taxon>Neisseria</taxon>
    </lineage>
</organism>
<comment type="caution">
    <text evidence="1">The sequence shown here is derived from an EMBL/GenBank/DDBJ whole genome shotgun (WGS) entry which is preliminary data.</text>
</comment>
<gene>
    <name evidence="1" type="ORF">HMPREF9418_1004</name>
</gene>